<gene>
    <name evidence="2" type="ORF">RFI_05724</name>
</gene>
<feature type="transmembrane region" description="Helical" evidence="1">
    <location>
        <begin position="508"/>
        <end position="526"/>
    </location>
</feature>
<comment type="caution">
    <text evidence="2">The sequence shown here is derived from an EMBL/GenBank/DDBJ whole genome shotgun (WGS) entry which is preliminary data.</text>
</comment>
<evidence type="ECO:0000256" key="1">
    <source>
        <dbReference type="SAM" id="Phobius"/>
    </source>
</evidence>
<name>X6NZW1_RETFI</name>
<keyword evidence="3" id="KW-1185">Reference proteome</keyword>
<protein>
    <submittedName>
        <fullName evidence="2">Uncharacterized protein</fullName>
    </submittedName>
</protein>
<dbReference type="EMBL" id="ASPP01004959">
    <property type="protein sequence ID" value="ETO31398.1"/>
    <property type="molecule type" value="Genomic_DNA"/>
</dbReference>
<reference evidence="2 3" key="1">
    <citation type="journal article" date="2013" name="Curr. Biol.">
        <title>The Genome of the Foraminiferan Reticulomyxa filosa.</title>
        <authorList>
            <person name="Glockner G."/>
            <person name="Hulsmann N."/>
            <person name="Schleicher M."/>
            <person name="Noegel A.A."/>
            <person name="Eichinger L."/>
            <person name="Gallinger C."/>
            <person name="Pawlowski J."/>
            <person name="Sierra R."/>
            <person name="Euteneuer U."/>
            <person name="Pillet L."/>
            <person name="Moustafa A."/>
            <person name="Platzer M."/>
            <person name="Groth M."/>
            <person name="Szafranski K."/>
            <person name="Schliwa M."/>
        </authorList>
    </citation>
    <scope>NUCLEOTIDE SEQUENCE [LARGE SCALE GENOMIC DNA]</scope>
</reference>
<keyword evidence="1" id="KW-1133">Transmembrane helix</keyword>
<feature type="transmembrane region" description="Helical" evidence="1">
    <location>
        <begin position="571"/>
        <end position="591"/>
    </location>
</feature>
<keyword evidence="1" id="KW-0812">Transmembrane</keyword>
<evidence type="ECO:0000313" key="2">
    <source>
        <dbReference type="EMBL" id="ETO31398.1"/>
    </source>
</evidence>
<dbReference type="Proteomes" id="UP000023152">
    <property type="component" value="Unassembled WGS sequence"/>
</dbReference>
<proteinExistence type="predicted"/>
<feature type="transmembrane region" description="Helical" evidence="1">
    <location>
        <begin position="625"/>
        <end position="643"/>
    </location>
</feature>
<evidence type="ECO:0000313" key="3">
    <source>
        <dbReference type="Proteomes" id="UP000023152"/>
    </source>
</evidence>
<keyword evidence="1" id="KW-0472">Membrane</keyword>
<sequence length="645" mass="75053">MIQLASTALLSSQKQQEEAVECLCNDINNAEELRDALFMFFRLPDIATLGESEQLLKMVTKYPIVHDYMEQDEQEELQEMAALTVPINDQPIHDTKDNVTYDPEDLNEEEMYQLEEVKDVTKMKLFEEITNGKKVNGMCQGCGLPLMSDKDKRGLETSKFWKGYKRDVSGSESGHEYIFHNGLCVKLRRCKESIRNAVYTNDGSKKEWLSIDYSGHEKFPEHCKPACYTTWDEQFAQQSLRQNIIEYRRAVKAAMYRELDLVGVKEEEGLYFIRFIQNPSIMLTTQNSDRFEGIPQELKYLDFREFGVPLWDFLIQQAQIRQFPKFWEFLTFFSSTIPTPKMLDLLEEYGNFLFPLYSERNPELMDVFTIAAEVSIYPIHTCLYIAAMPSRYAGKTWSDELIRHWTDHFIGMARALLSNIESEHLMAVTLELPSNINGLTCFDIAINNEMLQFLQDPRISAYATSMWHERKLIHPIKHLGDELNYLDQLKRLVKTPAKFYYSPSGFNIVRTVLYLVYLALFCIVTYELRYNYHNHFNTSEVLLWWFNIGLVLFVVYSLGTNASGFLKRELNIVDVVLASLWTIIFIMRFIIPADPLYHEVTVSNTNGTAATSQREFDGPKTRSQTVVIVFMTLWSIQSILMWAKS</sequence>
<accession>X6NZW1</accession>
<organism evidence="2 3">
    <name type="scientific">Reticulomyxa filosa</name>
    <dbReference type="NCBI Taxonomy" id="46433"/>
    <lineage>
        <taxon>Eukaryota</taxon>
        <taxon>Sar</taxon>
        <taxon>Rhizaria</taxon>
        <taxon>Retaria</taxon>
        <taxon>Foraminifera</taxon>
        <taxon>Monothalamids</taxon>
        <taxon>Reticulomyxidae</taxon>
        <taxon>Reticulomyxa</taxon>
    </lineage>
</organism>
<feature type="transmembrane region" description="Helical" evidence="1">
    <location>
        <begin position="541"/>
        <end position="559"/>
    </location>
</feature>
<dbReference type="AlphaFoldDB" id="X6NZW1"/>